<sequence length="124" mass="14419">MSLVSYQQHDRDVARNWFETVLLAASCRSSVPPVWEAVQVLWEWMDAELVDEDNFDNAVPIGERRAWWEDMVAYLLDKVGWGDACSRAPLNIMLDHIPDSDTARKEKTDVHERGEYRPQHFSSL</sequence>
<evidence type="ECO:0000313" key="2">
    <source>
        <dbReference type="EMBL" id="EER45127.1"/>
    </source>
</evidence>
<accession>C6H1X4</accession>
<evidence type="ECO:0000256" key="1">
    <source>
        <dbReference type="SAM" id="MobiDB-lite"/>
    </source>
</evidence>
<proteinExistence type="predicted"/>
<feature type="region of interest" description="Disordered" evidence="1">
    <location>
        <begin position="102"/>
        <end position="124"/>
    </location>
</feature>
<reference evidence="3" key="1">
    <citation type="submission" date="2009-05" db="EMBL/GenBank/DDBJ databases">
        <title>The genome sequence of Ajellomyces capsulatus strain H143.</title>
        <authorList>
            <person name="Champion M."/>
            <person name="Cuomo C.A."/>
            <person name="Ma L.-J."/>
            <person name="Henn M.R."/>
            <person name="Sil A."/>
            <person name="Goldman B."/>
            <person name="Young S.K."/>
            <person name="Kodira C.D."/>
            <person name="Zeng Q."/>
            <person name="Koehrsen M."/>
            <person name="Alvarado L."/>
            <person name="Berlin A.M."/>
            <person name="Borenstein D."/>
            <person name="Chen Z."/>
            <person name="Engels R."/>
            <person name="Freedman E."/>
            <person name="Gellesch M."/>
            <person name="Goldberg J."/>
            <person name="Griggs A."/>
            <person name="Gujja S."/>
            <person name="Heiman D.I."/>
            <person name="Hepburn T.A."/>
            <person name="Howarth C."/>
            <person name="Jen D."/>
            <person name="Larson L."/>
            <person name="Lewis B."/>
            <person name="Mehta T."/>
            <person name="Park D."/>
            <person name="Pearson M."/>
            <person name="Roberts A."/>
            <person name="Saif S."/>
            <person name="Shea T.D."/>
            <person name="Shenoy N."/>
            <person name="Sisk P."/>
            <person name="Stolte C."/>
            <person name="Sykes S."/>
            <person name="Walk T."/>
            <person name="White J."/>
            <person name="Yandava C."/>
            <person name="Klein B."/>
            <person name="McEwen J.G."/>
            <person name="Puccia R."/>
            <person name="Goldman G.H."/>
            <person name="Felipe M.S."/>
            <person name="Nino-Vega G."/>
            <person name="San-Blas G."/>
            <person name="Taylor J.W."/>
            <person name="Mendoza L."/>
            <person name="Galagan J.E."/>
            <person name="Nusbaum C."/>
            <person name="Birren B.W."/>
        </authorList>
    </citation>
    <scope>NUCLEOTIDE SEQUENCE [LARGE SCALE GENOMIC DNA]</scope>
    <source>
        <strain evidence="3">H143</strain>
    </source>
</reference>
<dbReference type="eggNOG" id="ENOG502S37P">
    <property type="taxonomic scope" value="Eukaryota"/>
</dbReference>
<dbReference type="AlphaFoldDB" id="C6H1X4"/>
<feature type="compositionally biased region" description="Basic and acidic residues" evidence="1">
    <location>
        <begin position="102"/>
        <end position="118"/>
    </location>
</feature>
<gene>
    <name evidence="2" type="ORF">HCDG_00706</name>
</gene>
<protein>
    <submittedName>
        <fullName evidence="2">Uncharacterized protein</fullName>
    </submittedName>
</protein>
<evidence type="ECO:0000313" key="3">
    <source>
        <dbReference type="Proteomes" id="UP000002624"/>
    </source>
</evidence>
<dbReference type="HOGENOM" id="CLU_2003265_0_0_1"/>
<dbReference type="STRING" id="544712.C6H1X4"/>
<dbReference type="VEuPathDB" id="FungiDB:HCDG_00706"/>
<dbReference type="Proteomes" id="UP000002624">
    <property type="component" value="Unassembled WGS sequence"/>
</dbReference>
<organism evidence="2 3">
    <name type="scientific">Ajellomyces capsulatus (strain H143)</name>
    <name type="common">Darling's disease fungus</name>
    <name type="synonym">Histoplasma capsulatum</name>
    <dbReference type="NCBI Taxonomy" id="544712"/>
    <lineage>
        <taxon>Eukaryota</taxon>
        <taxon>Fungi</taxon>
        <taxon>Dikarya</taxon>
        <taxon>Ascomycota</taxon>
        <taxon>Pezizomycotina</taxon>
        <taxon>Eurotiomycetes</taxon>
        <taxon>Eurotiomycetidae</taxon>
        <taxon>Onygenales</taxon>
        <taxon>Ajellomycetaceae</taxon>
        <taxon>Histoplasma</taxon>
    </lineage>
</organism>
<name>C6H1X4_AJECH</name>
<dbReference type="EMBL" id="GG692419">
    <property type="protein sequence ID" value="EER45127.1"/>
    <property type="molecule type" value="Genomic_DNA"/>
</dbReference>